<proteinExistence type="predicted"/>
<reference evidence="1" key="1">
    <citation type="journal article" date="2015" name="Nature">
        <title>Complex archaea that bridge the gap between prokaryotes and eukaryotes.</title>
        <authorList>
            <person name="Spang A."/>
            <person name="Saw J.H."/>
            <person name="Jorgensen S.L."/>
            <person name="Zaremba-Niedzwiedzka K."/>
            <person name="Martijn J."/>
            <person name="Lind A.E."/>
            <person name="van Eijk R."/>
            <person name="Schleper C."/>
            <person name="Guy L."/>
            <person name="Ettema T.J."/>
        </authorList>
    </citation>
    <scope>NUCLEOTIDE SEQUENCE</scope>
</reference>
<organism evidence="1">
    <name type="scientific">marine sediment metagenome</name>
    <dbReference type="NCBI Taxonomy" id="412755"/>
    <lineage>
        <taxon>unclassified sequences</taxon>
        <taxon>metagenomes</taxon>
        <taxon>ecological metagenomes</taxon>
    </lineage>
</organism>
<name>A0A0F9CQQ6_9ZZZZ</name>
<gene>
    <name evidence="1" type="ORF">LCGC14_2292680</name>
</gene>
<evidence type="ECO:0000313" key="1">
    <source>
        <dbReference type="EMBL" id="KKL51718.1"/>
    </source>
</evidence>
<accession>A0A0F9CQQ6</accession>
<comment type="caution">
    <text evidence="1">The sequence shown here is derived from an EMBL/GenBank/DDBJ whole genome shotgun (WGS) entry which is preliminary data.</text>
</comment>
<protein>
    <submittedName>
        <fullName evidence="1">Uncharacterized protein</fullName>
    </submittedName>
</protein>
<dbReference type="EMBL" id="LAZR01032150">
    <property type="protein sequence ID" value="KKL51718.1"/>
    <property type="molecule type" value="Genomic_DNA"/>
</dbReference>
<sequence>MTKKSIDPTDAIDKTQAAKPVILKCSYKFAREIKKQRSSLVDPTIRDQLNQLTIKPVGCLPDHVVLLCNAKGGVIKMVNLSTRPKNKPIIIH</sequence>
<dbReference type="AlphaFoldDB" id="A0A0F9CQQ6"/>